<dbReference type="EMBL" id="BAAALV010000002">
    <property type="protein sequence ID" value="GAA1907708.1"/>
    <property type="molecule type" value="Genomic_DNA"/>
</dbReference>
<evidence type="ECO:0000313" key="2">
    <source>
        <dbReference type="Proteomes" id="UP001500784"/>
    </source>
</evidence>
<keyword evidence="2" id="KW-1185">Reference proteome</keyword>
<name>A0ABN2P1N4_9MICC</name>
<sequence length="82" mass="8964">MPDPLVRTGSSAPARFPLVIWSMSPEEKRIEAVPAASRTIPRMISQVRFMAPAWCLMLCPSRYAGSVPLVDGDPDPRNGIQA</sequence>
<protein>
    <submittedName>
        <fullName evidence="1">Uncharacterized protein</fullName>
    </submittedName>
</protein>
<organism evidence="1 2">
    <name type="scientific">Arthrobacter gandavensis</name>
    <dbReference type="NCBI Taxonomy" id="169960"/>
    <lineage>
        <taxon>Bacteria</taxon>
        <taxon>Bacillati</taxon>
        <taxon>Actinomycetota</taxon>
        <taxon>Actinomycetes</taxon>
        <taxon>Micrococcales</taxon>
        <taxon>Micrococcaceae</taxon>
        <taxon>Arthrobacter</taxon>
    </lineage>
</organism>
<gene>
    <name evidence="1" type="ORF">GCM10009688_09700</name>
</gene>
<proteinExistence type="predicted"/>
<evidence type="ECO:0000313" key="1">
    <source>
        <dbReference type="EMBL" id="GAA1907708.1"/>
    </source>
</evidence>
<accession>A0ABN2P1N4</accession>
<reference evidence="1 2" key="1">
    <citation type="journal article" date="2019" name="Int. J. Syst. Evol. Microbiol.">
        <title>The Global Catalogue of Microorganisms (GCM) 10K type strain sequencing project: providing services to taxonomists for standard genome sequencing and annotation.</title>
        <authorList>
            <consortium name="The Broad Institute Genomics Platform"/>
            <consortium name="The Broad Institute Genome Sequencing Center for Infectious Disease"/>
            <person name="Wu L."/>
            <person name="Ma J."/>
        </authorList>
    </citation>
    <scope>NUCLEOTIDE SEQUENCE [LARGE SCALE GENOMIC DNA]</scope>
    <source>
        <strain evidence="1 2">JCM 13316</strain>
    </source>
</reference>
<dbReference type="Proteomes" id="UP001500784">
    <property type="component" value="Unassembled WGS sequence"/>
</dbReference>
<comment type="caution">
    <text evidence="1">The sequence shown here is derived from an EMBL/GenBank/DDBJ whole genome shotgun (WGS) entry which is preliminary data.</text>
</comment>